<feature type="domain" description="GIY-YIG" evidence="1">
    <location>
        <begin position="1"/>
        <end position="67"/>
    </location>
</feature>
<dbReference type="Proteomes" id="UP001139461">
    <property type="component" value="Unassembled WGS sequence"/>
</dbReference>
<evidence type="ECO:0000313" key="2">
    <source>
        <dbReference type="EMBL" id="MCG2419266.1"/>
    </source>
</evidence>
<dbReference type="SUPFAM" id="SSF82771">
    <property type="entry name" value="GIY-YIG endonuclease"/>
    <property type="match status" value="1"/>
</dbReference>
<dbReference type="AlphaFoldDB" id="A0A9X1QWN1"/>
<dbReference type="Gene3D" id="3.40.1440.10">
    <property type="entry name" value="GIY-YIG endonuclease"/>
    <property type="match status" value="1"/>
</dbReference>
<accession>A0A9X1QWN1</accession>
<comment type="caution">
    <text evidence="2">The sequence shown here is derived from an EMBL/GenBank/DDBJ whole genome shotgun (WGS) entry which is preliminary data.</text>
</comment>
<protein>
    <submittedName>
        <fullName evidence="2">GIY-YIG nuclease family protein</fullName>
    </submittedName>
</protein>
<evidence type="ECO:0000313" key="3">
    <source>
        <dbReference type="Proteomes" id="UP001139461"/>
    </source>
</evidence>
<dbReference type="RefSeq" id="WP_407932388.1">
    <property type="nucleotide sequence ID" value="NZ_JAIRBA010000017.1"/>
</dbReference>
<sequence length="82" mass="9973">MHCLYIIYSQQLRRYYVGETPNAEIRLIQHTTHYFKTNFTKAANDCKLLLKYPCKSREEALFLEKFIGFLFFRASMKMKFYL</sequence>
<reference evidence="2" key="1">
    <citation type="submission" date="2021-09" db="EMBL/GenBank/DDBJ databases">
        <title>Genome of Aequorivita sp. strain F47161.</title>
        <authorList>
            <person name="Wang Y."/>
        </authorList>
    </citation>
    <scope>NUCLEOTIDE SEQUENCE</scope>
    <source>
        <strain evidence="2">F47161</strain>
    </source>
</reference>
<name>A0A9X1QWN1_9FLAO</name>
<dbReference type="EMBL" id="JAIRBA010000017">
    <property type="protein sequence ID" value="MCG2419266.1"/>
    <property type="molecule type" value="Genomic_DNA"/>
</dbReference>
<evidence type="ECO:0000259" key="1">
    <source>
        <dbReference type="Pfam" id="PF01541"/>
    </source>
</evidence>
<dbReference type="Pfam" id="PF01541">
    <property type="entry name" value="GIY-YIG"/>
    <property type="match status" value="1"/>
</dbReference>
<gene>
    <name evidence="2" type="ORF">K8089_09550</name>
</gene>
<keyword evidence="3" id="KW-1185">Reference proteome</keyword>
<dbReference type="InterPro" id="IPR035901">
    <property type="entry name" value="GIY-YIG_endonuc_sf"/>
</dbReference>
<dbReference type="InterPro" id="IPR000305">
    <property type="entry name" value="GIY-YIG_endonuc"/>
</dbReference>
<organism evidence="2 3">
    <name type="scientific">Aequorivita vitellina</name>
    <dbReference type="NCBI Taxonomy" id="2874475"/>
    <lineage>
        <taxon>Bacteria</taxon>
        <taxon>Pseudomonadati</taxon>
        <taxon>Bacteroidota</taxon>
        <taxon>Flavobacteriia</taxon>
        <taxon>Flavobacteriales</taxon>
        <taxon>Flavobacteriaceae</taxon>
        <taxon>Aequorivita</taxon>
    </lineage>
</organism>
<proteinExistence type="predicted"/>